<gene>
    <name evidence="6" type="ORF">Zmor_025824</name>
</gene>
<evidence type="ECO:0000313" key="6">
    <source>
        <dbReference type="EMBL" id="KAJ3643088.1"/>
    </source>
</evidence>
<dbReference type="EMBL" id="JALNTZ010000008">
    <property type="protein sequence ID" value="KAJ3643088.1"/>
    <property type="molecule type" value="Genomic_DNA"/>
</dbReference>
<dbReference type="Gene3D" id="1.10.1450.10">
    <property type="entry name" value="Tetraspanin"/>
    <property type="match status" value="1"/>
</dbReference>
<protein>
    <recommendedName>
        <fullName evidence="8">Tetraspanin</fullName>
    </recommendedName>
</protein>
<sequence>MYQILNNNHQRRNESVPIVFFLNLVLLVAAGSLIGVGTGILSDESKGIDRFTSTSLGAFALTMGIITILLILLGAYTDEPTFSCLRVIIFILLIILGSLALAAVSNNDGDVHHVVKKVFEEYVNDQNDNDKRMVVDTIQQNFKCCGVEGPHYWISSGFEKYPFSCYESIFDKNTLYENGCVSVFQKTIIPKIIAVAVISITWGFVEVSDLK</sequence>
<organism evidence="6 7">
    <name type="scientific">Zophobas morio</name>
    <dbReference type="NCBI Taxonomy" id="2755281"/>
    <lineage>
        <taxon>Eukaryota</taxon>
        <taxon>Metazoa</taxon>
        <taxon>Ecdysozoa</taxon>
        <taxon>Arthropoda</taxon>
        <taxon>Hexapoda</taxon>
        <taxon>Insecta</taxon>
        <taxon>Pterygota</taxon>
        <taxon>Neoptera</taxon>
        <taxon>Endopterygota</taxon>
        <taxon>Coleoptera</taxon>
        <taxon>Polyphaga</taxon>
        <taxon>Cucujiformia</taxon>
        <taxon>Tenebrionidae</taxon>
        <taxon>Zophobas</taxon>
    </lineage>
</organism>
<dbReference type="InterPro" id="IPR008952">
    <property type="entry name" value="Tetraspanin_EC2_sf"/>
</dbReference>
<name>A0AA38M4L5_9CUCU</name>
<feature type="transmembrane region" description="Helical" evidence="5">
    <location>
        <begin position="188"/>
        <end position="205"/>
    </location>
</feature>
<feature type="transmembrane region" description="Helical" evidence="5">
    <location>
        <begin position="83"/>
        <end position="104"/>
    </location>
</feature>
<dbReference type="SUPFAM" id="SSF48652">
    <property type="entry name" value="Tetraspanin"/>
    <property type="match status" value="1"/>
</dbReference>
<dbReference type="Pfam" id="PF00335">
    <property type="entry name" value="Tetraspanin"/>
    <property type="match status" value="1"/>
</dbReference>
<keyword evidence="7" id="KW-1185">Reference proteome</keyword>
<accession>A0AA38M4L5</accession>
<evidence type="ECO:0000256" key="5">
    <source>
        <dbReference type="SAM" id="Phobius"/>
    </source>
</evidence>
<dbReference type="InterPro" id="IPR018499">
    <property type="entry name" value="Tetraspanin/Peripherin"/>
</dbReference>
<dbReference type="AlphaFoldDB" id="A0AA38M4L5"/>
<dbReference type="Proteomes" id="UP001168821">
    <property type="component" value="Unassembled WGS sequence"/>
</dbReference>
<reference evidence="6" key="1">
    <citation type="journal article" date="2023" name="G3 (Bethesda)">
        <title>Whole genome assemblies of Zophobas morio and Tenebrio molitor.</title>
        <authorList>
            <person name="Kaur S."/>
            <person name="Stinson S.A."/>
            <person name="diCenzo G.C."/>
        </authorList>
    </citation>
    <scope>NUCLEOTIDE SEQUENCE</scope>
    <source>
        <strain evidence="6">QUZm001</strain>
    </source>
</reference>
<evidence type="ECO:0008006" key="8">
    <source>
        <dbReference type="Google" id="ProtNLM"/>
    </source>
</evidence>
<proteinExistence type="predicted"/>
<comment type="subcellular location">
    <subcellularLocation>
        <location evidence="1">Membrane</location>
        <topology evidence="1">Multi-pass membrane protein</topology>
    </subcellularLocation>
</comment>
<evidence type="ECO:0000256" key="2">
    <source>
        <dbReference type="ARBA" id="ARBA00022692"/>
    </source>
</evidence>
<keyword evidence="3 5" id="KW-1133">Transmembrane helix</keyword>
<evidence type="ECO:0000256" key="3">
    <source>
        <dbReference type="ARBA" id="ARBA00022989"/>
    </source>
</evidence>
<keyword evidence="2 5" id="KW-0812">Transmembrane</keyword>
<feature type="transmembrane region" description="Helical" evidence="5">
    <location>
        <begin position="54"/>
        <end position="76"/>
    </location>
</feature>
<comment type="caution">
    <text evidence="6">The sequence shown here is derived from an EMBL/GenBank/DDBJ whole genome shotgun (WGS) entry which is preliminary data.</text>
</comment>
<evidence type="ECO:0000313" key="7">
    <source>
        <dbReference type="Proteomes" id="UP001168821"/>
    </source>
</evidence>
<feature type="transmembrane region" description="Helical" evidence="5">
    <location>
        <begin position="20"/>
        <end position="42"/>
    </location>
</feature>
<evidence type="ECO:0000256" key="4">
    <source>
        <dbReference type="ARBA" id="ARBA00023136"/>
    </source>
</evidence>
<dbReference type="PANTHER" id="PTHR19282:SF521">
    <property type="entry name" value="IP01817P-RELATED"/>
    <property type="match status" value="1"/>
</dbReference>
<evidence type="ECO:0000256" key="1">
    <source>
        <dbReference type="ARBA" id="ARBA00004141"/>
    </source>
</evidence>
<dbReference type="PANTHER" id="PTHR19282">
    <property type="entry name" value="TETRASPANIN"/>
    <property type="match status" value="1"/>
</dbReference>
<keyword evidence="4 5" id="KW-0472">Membrane</keyword>
<dbReference type="CDD" id="cd03127">
    <property type="entry name" value="tetraspanin_LEL"/>
    <property type="match status" value="1"/>
</dbReference>
<dbReference type="GO" id="GO:0005886">
    <property type="term" value="C:plasma membrane"/>
    <property type="evidence" value="ECO:0007669"/>
    <property type="project" value="TreeGrafter"/>
</dbReference>